<organism evidence="3 4">
    <name type="scientific">Saccharopolyspora aridisoli</name>
    <dbReference type="NCBI Taxonomy" id="2530385"/>
    <lineage>
        <taxon>Bacteria</taxon>
        <taxon>Bacillati</taxon>
        <taxon>Actinomycetota</taxon>
        <taxon>Actinomycetes</taxon>
        <taxon>Pseudonocardiales</taxon>
        <taxon>Pseudonocardiaceae</taxon>
        <taxon>Saccharopolyspora</taxon>
    </lineage>
</organism>
<dbReference type="GO" id="GO:0019120">
    <property type="term" value="F:hydrolase activity, acting on acid halide bonds, in C-halide compounds"/>
    <property type="evidence" value="ECO:0007669"/>
    <property type="project" value="InterPro"/>
</dbReference>
<dbReference type="InterPro" id="IPR006328">
    <property type="entry name" value="2-HAD"/>
</dbReference>
<dbReference type="AlphaFoldDB" id="A0A4R4UEY1"/>
<evidence type="ECO:0000313" key="4">
    <source>
        <dbReference type="Proteomes" id="UP000294744"/>
    </source>
</evidence>
<comment type="caution">
    <text evidence="3">The sequence shown here is derived from an EMBL/GenBank/DDBJ whole genome shotgun (WGS) entry which is preliminary data.</text>
</comment>
<gene>
    <name evidence="3" type="ORF">E1161_19310</name>
</gene>
<dbReference type="InterPro" id="IPR006439">
    <property type="entry name" value="HAD-SF_hydro_IA"/>
</dbReference>
<keyword evidence="4" id="KW-1185">Reference proteome</keyword>
<dbReference type="SUPFAM" id="SSF56784">
    <property type="entry name" value="HAD-like"/>
    <property type="match status" value="1"/>
</dbReference>
<dbReference type="OrthoDB" id="3774052at2"/>
<reference evidence="3 4" key="1">
    <citation type="submission" date="2019-03" db="EMBL/GenBank/DDBJ databases">
        <title>Draft genome sequences of novel Actinobacteria.</title>
        <authorList>
            <person name="Sahin N."/>
            <person name="Ay H."/>
            <person name="Saygin H."/>
        </authorList>
    </citation>
    <scope>NUCLEOTIDE SEQUENCE [LARGE SCALE GENOMIC DNA]</scope>
    <source>
        <strain evidence="3 4">16K404</strain>
    </source>
</reference>
<dbReference type="InterPro" id="IPR051540">
    <property type="entry name" value="S-2-haloacid_dehalogenase"/>
</dbReference>
<dbReference type="PANTHER" id="PTHR43316">
    <property type="entry name" value="HYDROLASE, HALOACID DELAHOGENASE-RELATED"/>
    <property type="match status" value="1"/>
</dbReference>
<dbReference type="NCBIfam" id="TIGR01428">
    <property type="entry name" value="HAD_type_II"/>
    <property type="match status" value="1"/>
</dbReference>
<evidence type="ECO:0000313" key="3">
    <source>
        <dbReference type="EMBL" id="TDC90257.1"/>
    </source>
</evidence>
<dbReference type="Pfam" id="PF00702">
    <property type="entry name" value="Hydrolase"/>
    <property type="match status" value="1"/>
</dbReference>
<dbReference type="EMBL" id="SMKV01000026">
    <property type="protein sequence ID" value="TDC90257.1"/>
    <property type="molecule type" value="Genomic_DNA"/>
</dbReference>
<dbReference type="InterPro" id="IPR023214">
    <property type="entry name" value="HAD_sf"/>
</dbReference>
<dbReference type="PRINTS" id="PR00413">
    <property type="entry name" value="HADHALOGNASE"/>
</dbReference>
<dbReference type="PANTHER" id="PTHR43316:SF3">
    <property type="entry name" value="HALOACID DEHALOGENASE, TYPE II (AFU_ORTHOLOGUE AFUA_2G07750)-RELATED"/>
    <property type="match status" value="1"/>
</dbReference>
<proteinExistence type="inferred from homology"/>
<protein>
    <submittedName>
        <fullName evidence="3">Haloacid dehalogenase type II</fullName>
    </submittedName>
</protein>
<name>A0A4R4UEY1_9PSEU</name>
<comment type="similarity">
    <text evidence="1">Belongs to the HAD-like hydrolase superfamily. S-2-haloalkanoic acid dehalogenase family.</text>
</comment>
<evidence type="ECO:0000256" key="1">
    <source>
        <dbReference type="ARBA" id="ARBA00008106"/>
    </source>
</evidence>
<dbReference type="InterPro" id="IPR036412">
    <property type="entry name" value="HAD-like_sf"/>
</dbReference>
<keyword evidence="2" id="KW-0378">Hydrolase</keyword>
<dbReference type="Gene3D" id="3.40.50.1000">
    <property type="entry name" value="HAD superfamily/HAD-like"/>
    <property type="match status" value="1"/>
</dbReference>
<dbReference type="InterPro" id="IPR023198">
    <property type="entry name" value="PGP-like_dom2"/>
</dbReference>
<sequence>MTIWLGLSRCRPSETMEVAAKWSSCFRLLLLRLPTRDRTVFTRRGVISRCNRHDHPVSLDVSRLSVLIFDVLGTVVDERGSIRAAVQGTLAEAGEAEERGDALATAWLNRLDELLSEAADGEYRPMDELNREALEHAVKASDVSLGDDALTELAAEGLRPKPWPDAAPGVGALGDRFNVVALSNTTMLALAEITRRGGLRWAFALSSELVGAYKPDPSVYRKALELMRVESGRALMVASHPWDLRAAAEQGMATAYIAREGEDDGEPVGADEFDLQAATIAELAAQLL</sequence>
<dbReference type="Gene3D" id="1.10.150.240">
    <property type="entry name" value="Putative phosphatase, domain 2"/>
    <property type="match status" value="1"/>
</dbReference>
<dbReference type="Proteomes" id="UP000294744">
    <property type="component" value="Unassembled WGS sequence"/>
</dbReference>
<dbReference type="NCBIfam" id="TIGR01493">
    <property type="entry name" value="HAD-SF-IA-v2"/>
    <property type="match status" value="1"/>
</dbReference>
<evidence type="ECO:0000256" key="2">
    <source>
        <dbReference type="ARBA" id="ARBA00022801"/>
    </source>
</evidence>
<accession>A0A4R4UEY1</accession>